<feature type="region of interest" description="Disordered" evidence="1">
    <location>
        <begin position="95"/>
        <end position="115"/>
    </location>
</feature>
<sequence>MRFQGCIIASANCSTAHPRLSSVHPRQPRRRQHGHRTPLQPAGAEMRSLAARTARGGELHTISCSFWASARERFPPGLGLELLILPRRRQAARRRCSAPNTGARGARHTSAGGPTTFFSPCRVARPPRAIIQQLPLASAAQVRRRRARHGDVCGASHRCMTSRRRDGFAPPD</sequence>
<name>A0A6A6J091_9PLEO</name>
<organism evidence="2 3">
    <name type="scientific">Trematosphaeria pertusa</name>
    <dbReference type="NCBI Taxonomy" id="390896"/>
    <lineage>
        <taxon>Eukaryota</taxon>
        <taxon>Fungi</taxon>
        <taxon>Dikarya</taxon>
        <taxon>Ascomycota</taxon>
        <taxon>Pezizomycotina</taxon>
        <taxon>Dothideomycetes</taxon>
        <taxon>Pleosporomycetidae</taxon>
        <taxon>Pleosporales</taxon>
        <taxon>Massarineae</taxon>
        <taxon>Trematosphaeriaceae</taxon>
        <taxon>Trematosphaeria</taxon>
    </lineage>
</organism>
<dbReference type="Proteomes" id="UP000800094">
    <property type="component" value="Unassembled WGS sequence"/>
</dbReference>
<gene>
    <name evidence="2" type="ORF">BU26DRAFT_6841</name>
</gene>
<dbReference type="RefSeq" id="XP_033690731.1">
    <property type="nucleotide sequence ID" value="XM_033836208.1"/>
</dbReference>
<evidence type="ECO:0000313" key="2">
    <source>
        <dbReference type="EMBL" id="KAF2255727.1"/>
    </source>
</evidence>
<evidence type="ECO:0000256" key="1">
    <source>
        <dbReference type="SAM" id="MobiDB-lite"/>
    </source>
</evidence>
<feature type="compositionally biased region" description="Basic residues" evidence="1">
    <location>
        <begin position="26"/>
        <end position="36"/>
    </location>
</feature>
<protein>
    <submittedName>
        <fullName evidence="2">Uncharacterized protein</fullName>
    </submittedName>
</protein>
<dbReference type="AlphaFoldDB" id="A0A6A6J091"/>
<accession>A0A6A6J091</accession>
<reference evidence="2" key="1">
    <citation type="journal article" date="2020" name="Stud. Mycol.">
        <title>101 Dothideomycetes genomes: a test case for predicting lifestyles and emergence of pathogens.</title>
        <authorList>
            <person name="Haridas S."/>
            <person name="Albert R."/>
            <person name="Binder M."/>
            <person name="Bloem J."/>
            <person name="Labutti K."/>
            <person name="Salamov A."/>
            <person name="Andreopoulos B."/>
            <person name="Baker S."/>
            <person name="Barry K."/>
            <person name="Bills G."/>
            <person name="Bluhm B."/>
            <person name="Cannon C."/>
            <person name="Castanera R."/>
            <person name="Culley D."/>
            <person name="Daum C."/>
            <person name="Ezra D."/>
            <person name="Gonzalez J."/>
            <person name="Henrissat B."/>
            <person name="Kuo A."/>
            <person name="Liang C."/>
            <person name="Lipzen A."/>
            <person name="Lutzoni F."/>
            <person name="Magnuson J."/>
            <person name="Mondo S."/>
            <person name="Nolan M."/>
            <person name="Ohm R."/>
            <person name="Pangilinan J."/>
            <person name="Park H.-J."/>
            <person name="Ramirez L."/>
            <person name="Alfaro M."/>
            <person name="Sun H."/>
            <person name="Tritt A."/>
            <person name="Yoshinaga Y."/>
            <person name="Zwiers L.-H."/>
            <person name="Turgeon B."/>
            <person name="Goodwin S."/>
            <person name="Spatafora J."/>
            <person name="Crous P."/>
            <person name="Grigoriev I."/>
        </authorList>
    </citation>
    <scope>NUCLEOTIDE SEQUENCE</scope>
    <source>
        <strain evidence="2">CBS 122368</strain>
    </source>
</reference>
<evidence type="ECO:0000313" key="3">
    <source>
        <dbReference type="Proteomes" id="UP000800094"/>
    </source>
</evidence>
<dbReference type="EMBL" id="ML987189">
    <property type="protein sequence ID" value="KAF2255727.1"/>
    <property type="molecule type" value="Genomic_DNA"/>
</dbReference>
<feature type="region of interest" description="Disordered" evidence="1">
    <location>
        <begin position="17"/>
        <end position="43"/>
    </location>
</feature>
<proteinExistence type="predicted"/>
<dbReference type="GeneID" id="54589538"/>
<keyword evidence="3" id="KW-1185">Reference proteome</keyword>